<evidence type="ECO:0000256" key="1">
    <source>
        <dbReference type="SAM" id="Coils"/>
    </source>
</evidence>
<proteinExistence type="predicted"/>
<evidence type="ECO:0000313" key="2">
    <source>
        <dbReference type="EMBL" id="KAF7810872.1"/>
    </source>
</evidence>
<evidence type="ECO:0000313" key="3">
    <source>
        <dbReference type="Proteomes" id="UP000634136"/>
    </source>
</evidence>
<dbReference type="PANTHER" id="PTHR33070">
    <property type="entry name" value="OS06G0725500 PROTEIN"/>
    <property type="match status" value="1"/>
</dbReference>
<dbReference type="GO" id="GO:0048367">
    <property type="term" value="P:shoot system development"/>
    <property type="evidence" value="ECO:0007669"/>
    <property type="project" value="InterPro"/>
</dbReference>
<reference evidence="2" key="1">
    <citation type="submission" date="2020-09" db="EMBL/GenBank/DDBJ databases">
        <title>Genome-Enabled Discovery of Anthraquinone Biosynthesis in Senna tora.</title>
        <authorList>
            <person name="Kang S.-H."/>
            <person name="Pandey R.P."/>
            <person name="Lee C.-M."/>
            <person name="Sim J.-S."/>
            <person name="Jeong J.-T."/>
            <person name="Choi B.-S."/>
            <person name="Jung M."/>
            <person name="Ginzburg D."/>
            <person name="Zhao K."/>
            <person name="Won S.Y."/>
            <person name="Oh T.-J."/>
            <person name="Yu Y."/>
            <person name="Kim N.-H."/>
            <person name="Lee O.R."/>
            <person name="Lee T.-H."/>
            <person name="Bashyal P."/>
            <person name="Kim T.-S."/>
            <person name="Lee W.-H."/>
            <person name="Kawkins C."/>
            <person name="Kim C.-K."/>
            <person name="Kim J.S."/>
            <person name="Ahn B.O."/>
            <person name="Rhee S.Y."/>
            <person name="Sohng J.K."/>
        </authorList>
    </citation>
    <scope>NUCLEOTIDE SEQUENCE</scope>
    <source>
        <tissue evidence="2">Leaf</tissue>
    </source>
</reference>
<name>A0A834SZD6_9FABA</name>
<comment type="caution">
    <text evidence="2">The sequence shown here is derived from an EMBL/GenBank/DDBJ whole genome shotgun (WGS) entry which is preliminary data.</text>
</comment>
<evidence type="ECO:0008006" key="4">
    <source>
        <dbReference type="Google" id="ProtNLM"/>
    </source>
</evidence>
<protein>
    <recommendedName>
        <fullName evidence="4">DUF241 domain protein</fullName>
    </recommendedName>
</protein>
<dbReference type="OrthoDB" id="1408229at2759"/>
<dbReference type="Pfam" id="PF03087">
    <property type="entry name" value="BPS1"/>
    <property type="match status" value="1"/>
</dbReference>
<dbReference type="Proteomes" id="UP000634136">
    <property type="component" value="Unassembled WGS sequence"/>
</dbReference>
<dbReference type="PANTHER" id="PTHR33070:SF129">
    <property type="entry name" value="DUF241 DOMAIN PROTEIN"/>
    <property type="match status" value="1"/>
</dbReference>
<dbReference type="GO" id="GO:0048364">
    <property type="term" value="P:root development"/>
    <property type="evidence" value="ECO:0007669"/>
    <property type="project" value="InterPro"/>
</dbReference>
<organism evidence="2 3">
    <name type="scientific">Senna tora</name>
    <dbReference type="NCBI Taxonomy" id="362788"/>
    <lineage>
        <taxon>Eukaryota</taxon>
        <taxon>Viridiplantae</taxon>
        <taxon>Streptophyta</taxon>
        <taxon>Embryophyta</taxon>
        <taxon>Tracheophyta</taxon>
        <taxon>Spermatophyta</taxon>
        <taxon>Magnoliopsida</taxon>
        <taxon>eudicotyledons</taxon>
        <taxon>Gunneridae</taxon>
        <taxon>Pentapetalae</taxon>
        <taxon>rosids</taxon>
        <taxon>fabids</taxon>
        <taxon>Fabales</taxon>
        <taxon>Fabaceae</taxon>
        <taxon>Caesalpinioideae</taxon>
        <taxon>Cassia clade</taxon>
        <taxon>Senna</taxon>
    </lineage>
</organism>
<dbReference type="AlphaFoldDB" id="A0A834SZD6"/>
<accession>A0A834SZD6</accession>
<dbReference type="EMBL" id="JAAIUW010000010">
    <property type="protein sequence ID" value="KAF7810872.1"/>
    <property type="molecule type" value="Genomic_DNA"/>
</dbReference>
<dbReference type="InterPro" id="IPR004320">
    <property type="entry name" value="BPS1_pln"/>
</dbReference>
<keyword evidence="3" id="KW-1185">Reference proteome</keyword>
<feature type="coiled-coil region" evidence="1">
    <location>
        <begin position="241"/>
        <end position="275"/>
    </location>
</feature>
<sequence length="282" mass="31634">MAAIESNTKSSLHIRSNSLPSASHPFVSQFEEHLNRLKSSESTSSVSIKLNGLQDLYDCTDKLLQLSIAKQAFARECGDKLVDELLDGSLRLLDTCGVAKDCLLQSKESMHELQSIIRRRRGAETELTVEAGKYLASRKNTKKAIRKALGSLKGMKNEITVSSDILSMLKEAEAVTMSTLESLMYFISDPKGKSKQTKWSVISKLMQPKRVASDTEESDTNEFEKVDEDLKSLMSHKPTSTENFQSHLENLEMCIEDLEVEIECLSRKLIKTRVSLLNIFSH</sequence>
<keyword evidence="1" id="KW-0175">Coiled coil</keyword>
<gene>
    <name evidence="2" type="ORF">G2W53_031848</name>
</gene>